<evidence type="ECO:0000313" key="8">
    <source>
        <dbReference type="Proteomes" id="UP001157396"/>
    </source>
</evidence>
<feature type="compositionally biased region" description="Basic and acidic residues" evidence="2">
    <location>
        <begin position="665"/>
        <end position="682"/>
    </location>
</feature>
<dbReference type="InterPro" id="IPR009459">
    <property type="entry name" value="MucBP_dom"/>
</dbReference>
<dbReference type="InterPro" id="IPR022038">
    <property type="entry name" value="Ig-like_bact"/>
</dbReference>
<dbReference type="SUPFAM" id="SSF52058">
    <property type="entry name" value="L domain-like"/>
    <property type="match status" value="1"/>
</dbReference>
<dbReference type="Gene3D" id="3.80.10.10">
    <property type="entry name" value="Ribonuclease Inhibitor"/>
    <property type="match status" value="1"/>
</dbReference>
<dbReference type="Pfam" id="PF06458">
    <property type="entry name" value="MucBP"/>
    <property type="match status" value="3"/>
</dbReference>
<keyword evidence="3" id="KW-1133">Transmembrane helix</keyword>
<accession>A0AA43TD25</accession>
<keyword evidence="4" id="KW-0732">Signal</keyword>
<feature type="signal peptide" evidence="4">
    <location>
        <begin position="1"/>
        <end position="24"/>
    </location>
</feature>
<dbReference type="Gene3D" id="2.60.40.10">
    <property type="entry name" value="Immunoglobulins"/>
    <property type="match status" value="1"/>
</dbReference>
<feature type="region of interest" description="Disordered" evidence="2">
    <location>
        <begin position="36"/>
        <end position="57"/>
    </location>
</feature>
<gene>
    <name evidence="7" type="ORF">QHR29_06865</name>
</gene>
<proteinExistence type="predicted"/>
<organism evidence="7 8">
    <name type="scientific">Lactococcus garvieae</name>
    <dbReference type="NCBI Taxonomy" id="1363"/>
    <lineage>
        <taxon>Bacteria</taxon>
        <taxon>Bacillati</taxon>
        <taxon>Bacillota</taxon>
        <taxon>Bacilli</taxon>
        <taxon>Lactobacillales</taxon>
        <taxon>Streptococcaceae</taxon>
        <taxon>Lactococcus</taxon>
    </lineage>
</organism>
<dbReference type="Proteomes" id="UP001157396">
    <property type="component" value="Unassembled WGS sequence"/>
</dbReference>
<dbReference type="RefSeq" id="WP_265150517.1">
    <property type="nucleotide sequence ID" value="NZ_AP026069.1"/>
</dbReference>
<feature type="domain" description="MucBP" evidence="5">
    <location>
        <begin position="592"/>
        <end position="653"/>
    </location>
</feature>
<dbReference type="EMBL" id="JARYTV010000005">
    <property type="protein sequence ID" value="MDH7960187.1"/>
    <property type="molecule type" value="Genomic_DNA"/>
</dbReference>
<dbReference type="InterPro" id="IPR013783">
    <property type="entry name" value="Ig-like_fold"/>
</dbReference>
<dbReference type="Gene3D" id="3.10.20.320">
    <property type="entry name" value="Putative peptidoglycan bound protein (lpxtg motif)"/>
    <property type="match status" value="3"/>
</dbReference>
<evidence type="ECO:0000259" key="5">
    <source>
        <dbReference type="Pfam" id="PF06458"/>
    </source>
</evidence>
<feature type="region of interest" description="Disordered" evidence="2">
    <location>
        <begin position="657"/>
        <end position="686"/>
    </location>
</feature>
<evidence type="ECO:0000259" key="6">
    <source>
        <dbReference type="Pfam" id="PF07523"/>
    </source>
</evidence>
<keyword evidence="3" id="KW-0812">Transmembrane</keyword>
<sequence length="723" mass="79001">MKKLTSVLALGTILLGALSPTIQGIAETAELSGTTNDIGVENGHASEESTQRSNVTDNIATRPVQDVDESLKEESSNVNDEDNLALTNPLHENQSETIKALSEKSWLATELDDNQAFIDATVAAVNKPESDIQKSDLENIKQLVVTGASSIPEKISDYITLESLYVSDGTVSTIPNGLYSLNKTLTNLGLRNNHFIVLPEKLFDDSFWIGKSNGLTLLLDNNQIVSDVPNNTSVAGMLDFNSRNNMLEYFNKTDYHNNPQGQLMYQGGTPTINVPVGYDFNANTPDTTNLALYVTNVGYQPLFPGHEFVYYDDGSSSVIQNGVATHSGSGKIWVKSKFSTLTNPFARTQIKVSVEAPAVAGDVTVKYEDVNGVSISDDVVKSGNIGEAYTTEQKDIPGYTFKEVQGNVSGKFTDQPQTVTYVYEQTKDQSTVIVHDSELTVGDAWKSEDNFDSATDYYGNTVPFSDINVEGQVDTEKVGTYKVTYTRFVPNFFSSSENHGTYSAVATITVKEAKPVKGGDITAKYIDLDGNKISDDVIKTGNVGETYTTEQKSIEGYIFKEVQGNTTGQFTDQAQTVTYVYTKNEIPNVTGTVLVKYLDTDGKKISEDLVKSGTVGEGYSTEKKDIKGYTFKEIQGSATGQFKNQPQTVTYVYAKNRANTVNPEPKPDSKDKNNNKGIKSSDQHVLPATGENERMTMMSIILGLILTALATVVSIFRFKKVNK</sequence>
<feature type="domain" description="MucBP" evidence="5">
    <location>
        <begin position="362"/>
        <end position="424"/>
    </location>
</feature>
<keyword evidence="1" id="KW-0677">Repeat</keyword>
<dbReference type="Pfam" id="PF07523">
    <property type="entry name" value="Big_3"/>
    <property type="match status" value="1"/>
</dbReference>
<feature type="domain" description="MucBP" evidence="5">
    <location>
        <begin position="521"/>
        <end position="582"/>
    </location>
</feature>
<evidence type="ECO:0000313" key="7">
    <source>
        <dbReference type="EMBL" id="MDH7960187.1"/>
    </source>
</evidence>
<evidence type="ECO:0000256" key="3">
    <source>
        <dbReference type="SAM" id="Phobius"/>
    </source>
</evidence>
<reference evidence="7" key="1">
    <citation type="submission" date="2023-04" db="EMBL/GenBank/DDBJ databases">
        <title>Genomic analysis of Lactococcus garvieae isolates.</title>
        <authorList>
            <person name="Zhanghang C."/>
        </authorList>
    </citation>
    <scope>NUCLEOTIDE SEQUENCE</scope>
    <source>
        <strain evidence="7">ZB-1</strain>
    </source>
</reference>
<comment type="caution">
    <text evidence="7">The sequence shown here is derived from an EMBL/GenBank/DDBJ whole genome shotgun (WGS) entry which is preliminary data.</text>
</comment>
<feature type="domain" description="Ig-like" evidence="6">
    <location>
        <begin position="434"/>
        <end position="486"/>
    </location>
</feature>
<protein>
    <submittedName>
        <fullName evidence="7">MucBP domain-containing protein</fullName>
    </submittedName>
</protein>
<dbReference type="InterPro" id="IPR032675">
    <property type="entry name" value="LRR_dom_sf"/>
</dbReference>
<name>A0AA43TD25_9LACT</name>
<evidence type="ECO:0000256" key="4">
    <source>
        <dbReference type="SAM" id="SignalP"/>
    </source>
</evidence>
<evidence type="ECO:0000256" key="1">
    <source>
        <dbReference type="ARBA" id="ARBA00022737"/>
    </source>
</evidence>
<evidence type="ECO:0000256" key="2">
    <source>
        <dbReference type="SAM" id="MobiDB-lite"/>
    </source>
</evidence>
<feature type="transmembrane region" description="Helical" evidence="3">
    <location>
        <begin position="697"/>
        <end position="718"/>
    </location>
</feature>
<feature type="chain" id="PRO_5041213131" evidence="4">
    <location>
        <begin position="25"/>
        <end position="723"/>
    </location>
</feature>
<dbReference type="AlphaFoldDB" id="A0AA43TD25"/>
<keyword evidence="3" id="KW-0472">Membrane</keyword>